<organism evidence="1 2">
    <name type="scientific">Aliarcobacter cibarius</name>
    <dbReference type="NCBI Taxonomy" id="255507"/>
    <lineage>
        <taxon>Bacteria</taxon>
        <taxon>Pseudomonadati</taxon>
        <taxon>Campylobacterota</taxon>
        <taxon>Epsilonproteobacteria</taxon>
        <taxon>Campylobacterales</taxon>
        <taxon>Arcobacteraceae</taxon>
        <taxon>Aliarcobacter</taxon>
    </lineage>
</organism>
<dbReference type="KEGG" id="acib:ACBT_1936"/>
<sequence length="218" mass="25815">MLLYLMKQLIILITLLSNFLLAYEFKLNEKDYKTINNSNKKSFIEKRLQKYDELKVKIENYDLIRKLSHTNTFINKILPQFDNKSSGIDDYWATPKEFLINGHGDCEDYAIAKYFTLLELGIKKENLYFAVVDVKARNGSHMVLLYSENKNESPLVLDNLSSLVIPLTRRVDLIPKFAFNEIDSYYLTNKNFTKKINLNWGKENKWEKLLYRVYNLNE</sequence>
<evidence type="ECO:0000313" key="2">
    <source>
        <dbReference type="Proteomes" id="UP000509513"/>
    </source>
</evidence>
<dbReference type="PANTHER" id="PTHR39327:SF1">
    <property type="entry name" value="BLR5470 PROTEIN"/>
    <property type="match status" value="1"/>
</dbReference>
<dbReference type="AlphaFoldDB" id="A0A7L5JRJ2"/>
<gene>
    <name evidence="1" type="ORF">ACBT_1936</name>
</gene>
<accession>A0A7L5JRJ2</accession>
<dbReference type="Gene3D" id="3.10.620.30">
    <property type="match status" value="1"/>
</dbReference>
<reference evidence="1 2" key="1">
    <citation type="submission" date="2020-05" db="EMBL/GenBank/DDBJ databases">
        <title>Complete genome sequencing of Campylobacter and Arcobacter type strains.</title>
        <authorList>
            <person name="Miller W.G."/>
            <person name="Yee E."/>
        </authorList>
    </citation>
    <scope>NUCLEOTIDE SEQUENCE [LARGE SCALE GENOMIC DNA]</scope>
    <source>
        <strain evidence="1 2">LMG 21996</strain>
    </source>
</reference>
<name>A0A7L5JRJ2_9BACT</name>
<proteinExistence type="predicted"/>
<evidence type="ECO:0000313" key="1">
    <source>
        <dbReference type="EMBL" id="QKJ27831.1"/>
    </source>
</evidence>
<dbReference type="Proteomes" id="UP000509513">
    <property type="component" value="Chromosome"/>
</dbReference>
<dbReference type="InterPro" id="IPR010319">
    <property type="entry name" value="Transglutaminase-like_Cys_pept"/>
</dbReference>
<dbReference type="PANTHER" id="PTHR39327">
    <property type="match status" value="1"/>
</dbReference>
<dbReference type="Pfam" id="PF06035">
    <property type="entry name" value="Peptidase_C93"/>
    <property type="match status" value="1"/>
</dbReference>
<dbReference type="EMBL" id="CP054051">
    <property type="protein sequence ID" value="QKJ27831.1"/>
    <property type="molecule type" value="Genomic_DNA"/>
</dbReference>
<protein>
    <submittedName>
        <fullName evidence="1">Putative transglutaminase-like cysteine proteinase, C93 family</fullName>
    </submittedName>
</protein>